<dbReference type="RefSeq" id="WP_345104837.1">
    <property type="nucleotide sequence ID" value="NZ_BAABCV010000008.1"/>
</dbReference>
<proteinExistence type="predicted"/>
<dbReference type="InterPro" id="IPR041489">
    <property type="entry name" value="PDZ_6"/>
</dbReference>
<dbReference type="Proteomes" id="UP001500841">
    <property type="component" value="Unassembled WGS sequence"/>
</dbReference>
<organism evidence="2 3">
    <name type="scientific">Mucilaginibacter panaciglaebae</name>
    <dbReference type="NCBI Taxonomy" id="502331"/>
    <lineage>
        <taxon>Bacteria</taxon>
        <taxon>Pseudomonadati</taxon>
        <taxon>Bacteroidota</taxon>
        <taxon>Sphingobacteriia</taxon>
        <taxon>Sphingobacteriales</taxon>
        <taxon>Sphingobacteriaceae</taxon>
        <taxon>Mucilaginibacter</taxon>
    </lineage>
</organism>
<sequence>MNEPGGVENIPFELVRNLIVIKLKINNRGPYNFALDTGVGYMLITEPSLIDSLGIESKHTVKIHGLGEGNDFEAYITSPLKIDLNGVVSSNINAAAFTKDHFGLSAYAGRTIHGLLGFEFFSQLAVKINFADNRLVVSVPKDMKYYKRAAKIPISIEDRKPYLTTRVTFADGTIRQSKLVIDLGAGHFISMEHLSDRDKLQPKHIRASLGIGINGPISGYLSRIKSVELGKYEVKNVIAAFPDNSQAPAATPRDGNLGIGLLKKFNVIFDYPHNVLYLKPGSGYKKRDEHDMSGLTYYSIMDDDLVHIVIDKVEPGSAASDAGLKQGDEIEMIDTHAVGNMSLQQIDDLFQSRDGRPFFLLISRGKKYVPIRLTLKRRV</sequence>
<gene>
    <name evidence="2" type="ORF">GCM10022392_24670</name>
</gene>
<accession>A0ABP7WYH0</accession>
<dbReference type="Gene3D" id="2.40.70.10">
    <property type="entry name" value="Acid Proteases"/>
    <property type="match status" value="2"/>
</dbReference>
<dbReference type="InterPro" id="IPR036034">
    <property type="entry name" value="PDZ_sf"/>
</dbReference>
<dbReference type="InterPro" id="IPR021109">
    <property type="entry name" value="Peptidase_aspartic_dom_sf"/>
</dbReference>
<protein>
    <recommendedName>
        <fullName evidence="1">PDZ domain-containing protein</fullName>
    </recommendedName>
</protein>
<dbReference type="Gene3D" id="2.30.42.10">
    <property type="match status" value="1"/>
</dbReference>
<comment type="caution">
    <text evidence="2">The sequence shown here is derived from an EMBL/GenBank/DDBJ whole genome shotgun (WGS) entry which is preliminary data.</text>
</comment>
<keyword evidence="3" id="KW-1185">Reference proteome</keyword>
<dbReference type="Pfam" id="PF17820">
    <property type="entry name" value="PDZ_6"/>
    <property type="match status" value="1"/>
</dbReference>
<dbReference type="SUPFAM" id="SSF50156">
    <property type="entry name" value="PDZ domain-like"/>
    <property type="match status" value="1"/>
</dbReference>
<feature type="domain" description="PDZ" evidence="1">
    <location>
        <begin position="274"/>
        <end position="352"/>
    </location>
</feature>
<name>A0ABP7WYH0_9SPHI</name>
<evidence type="ECO:0000313" key="2">
    <source>
        <dbReference type="EMBL" id="GAA4099464.1"/>
    </source>
</evidence>
<dbReference type="InterPro" id="IPR001478">
    <property type="entry name" value="PDZ"/>
</dbReference>
<dbReference type="PROSITE" id="PS50106">
    <property type="entry name" value="PDZ"/>
    <property type="match status" value="1"/>
</dbReference>
<evidence type="ECO:0000313" key="3">
    <source>
        <dbReference type="Proteomes" id="UP001500841"/>
    </source>
</evidence>
<dbReference type="EMBL" id="BAABCV010000008">
    <property type="protein sequence ID" value="GAA4099464.1"/>
    <property type="molecule type" value="Genomic_DNA"/>
</dbReference>
<evidence type="ECO:0000259" key="1">
    <source>
        <dbReference type="PROSITE" id="PS50106"/>
    </source>
</evidence>
<dbReference type="SMART" id="SM00228">
    <property type="entry name" value="PDZ"/>
    <property type="match status" value="1"/>
</dbReference>
<dbReference type="Pfam" id="PF13650">
    <property type="entry name" value="Asp_protease_2"/>
    <property type="match status" value="1"/>
</dbReference>
<reference evidence="3" key="1">
    <citation type="journal article" date="2019" name="Int. J. Syst. Evol. Microbiol.">
        <title>The Global Catalogue of Microorganisms (GCM) 10K type strain sequencing project: providing services to taxonomists for standard genome sequencing and annotation.</title>
        <authorList>
            <consortium name="The Broad Institute Genomics Platform"/>
            <consortium name="The Broad Institute Genome Sequencing Center for Infectious Disease"/>
            <person name="Wu L."/>
            <person name="Ma J."/>
        </authorList>
    </citation>
    <scope>NUCLEOTIDE SEQUENCE [LARGE SCALE GENOMIC DNA]</scope>
    <source>
        <strain evidence="3">JCM 17085</strain>
    </source>
</reference>